<dbReference type="EMBL" id="KV107826">
    <property type="protein sequence ID" value="KZT76592.1"/>
    <property type="molecule type" value="Genomic_DNA"/>
</dbReference>
<keyword evidence="2" id="KW-0418">Kinase</keyword>
<evidence type="ECO:0000313" key="3">
    <source>
        <dbReference type="Proteomes" id="UP000250235"/>
    </source>
</evidence>
<keyword evidence="3" id="KW-1185">Reference proteome</keyword>
<organism evidence="2 3">
    <name type="scientific">Dorcoceras hygrometricum</name>
    <dbReference type="NCBI Taxonomy" id="472368"/>
    <lineage>
        <taxon>Eukaryota</taxon>
        <taxon>Viridiplantae</taxon>
        <taxon>Streptophyta</taxon>
        <taxon>Embryophyta</taxon>
        <taxon>Tracheophyta</taxon>
        <taxon>Spermatophyta</taxon>
        <taxon>Magnoliopsida</taxon>
        <taxon>eudicotyledons</taxon>
        <taxon>Gunneridae</taxon>
        <taxon>Pentapetalae</taxon>
        <taxon>asterids</taxon>
        <taxon>lamiids</taxon>
        <taxon>Lamiales</taxon>
        <taxon>Gesneriaceae</taxon>
        <taxon>Didymocarpoideae</taxon>
        <taxon>Trichosporeae</taxon>
        <taxon>Loxocarpinae</taxon>
        <taxon>Dorcoceras</taxon>
    </lineage>
</organism>
<feature type="region of interest" description="Disordered" evidence="1">
    <location>
        <begin position="1"/>
        <end position="22"/>
    </location>
</feature>
<dbReference type="GO" id="GO:0016301">
    <property type="term" value="F:kinase activity"/>
    <property type="evidence" value="ECO:0007669"/>
    <property type="project" value="UniProtKB-KW"/>
</dbReference>
<sequence length="88" mass="9689">MNSQLRSGTVNSQERSGTVNSQLRSETVNSALIGQLSFGLVNSALDWSTQLWTRQLSFGKVNSAHEFQQAATRVTNQITSRKPIVLPI</sequence>
<gene>
    <name evidence="2" type="ORF">F511_46384</name>
</gene>
<dbReference type="Proteomes" id="UP000250235">
    <property type="component" value="Unassembled WGS sequence"/>
</dbReference>
<evidence type="ECO:0000256" key="1">
    <source>
        <dbReference type="SAM" id="MobiDB-lite"/>
    </source>
</evidence>
<accession>A0A2Z6ZTQ4</accession>
<evidence type="ECO:0000313" key="2">
    <source>
        <dbReference type="EMBL" id="KZT76592.1"/>
    </source>
</evidence>
<reference evidence="2 3" key="1">
    <citation type="journal article" date="2015" name="Proc. Natl. Acad. Sci. U.S.A.">
        <title>The resurrection genome of Boea hygrometrica: A blueprint for survival of dehydration.</title>
        <authorList>
            <person name="Xiao L."/>
            <person name="Yang G."/>
            <person name="Zhang L."/>
            <person name="Yang X."/>
            <person name="Zhao S."/>
            <person name="Ji Z."/>
            <person name="Zhou Q."/>
            <person name="Hu M."/>
            <person name="Wang Y."/>
            <person name="Chen M."/>
            <person name="Xu Y."/>
            <person name="Jin H."/>
            <person name="Xiao X."/>
            <person name="Hu G."/>
            <person name="Bao F."/>
            <person name="Hu Y."/>
            <person name="Wan P."/>
            <person name="Li L."/>
            <person name="Deng X."/>
            <person name="Kuang T."/>
            <person name="Xiang C."/>
            <person name="Zhu J.K."/>
            <person name="Oliver M.J."/>
            <person name="He Y."/>
        </authorList>
    </citation>
    <scope>NUCLEOTIDE SEQUENCE [LARGE SCALE GENOMIC DNA]</scope>
    <source>
        <strain evidence="3">cv. XS01</strain>
    </source>
</reference>
<protein>
    <submittedName>
        <fullName evidence="2">Histidine kinase 1-like</fullName>
    </submittedName>
</protein>
<keyword evidence="2" id="KW-0808">Transferase</keyword>
<dbReference type="AlphaFoldDB" id="A0A2Z6ZTQ4"/>
<name>A0A2Z6ZTQ4_9LAMI</name>
<proteinExistence type="predicted"/>